<dbReference type="Pfam" id="PF04862">
    <property type="entry name" value="DUF642"/>
    <property type="match status" value="1"/>
</dbReference>
<gene>
    <name evidence="3" type="ORF">N44_04525</name>
</gene>
<dbReference type="NCBIfam" id="TIGR02595">
    <property type="entry name" value="PEP_CTERM"/>
    <property type="match status" value="1"/>
</dbReference>
<dbReference type="RefSeq" id="WP_238567905.1">
    <property type="nucleotide sequence ID" value="NZ_BBPA01000074.1"/>
</dbReference>
<dbReference type="SUPFAM" id="SSF49785">
    <property type="entry name" value="Galactose-binding domain-like"/>
    <property type="match status" value="1"/>
</dbReference>
<evidence type="ECO:0000259" key="2">
    <source>
        <dbReference type="Pfam" id="PF07589"/>
    </source>
</evidence>
<dbReference type="EMBL" id="BBPA01000074">
    <property type="protein sequence ID" value="GAL95669.1"/>
    <property type="molecule type" value="Genomic_DNA"/>
</dbReference>
<dbReference type="Pfam" id="PF07589">
    <property type="entry name" value="PEP-CTERM"/>
    <property type="match status" value="1"/>
</dbReference>
<dbReference type="InterPro" id="IPR027576">
    <property type="entry name" value="Choice_anch_C_dom"/>
</dbReference>
<name>A0A0A1W1F1_MICAE</name>
<reference evidence="4" key="1">
    <citation type="journal article" date="2015" name="Genome">
        <title>Whole Genome Sequence of the Non-Microcystin-Producing Microcystis aeruginosa Strain NIES-44.</title>
        <authorList>
            <person name="Okano K."/>
            <person name="Miyata N."/>
            <person name="Ozaki Y."/>
        </authorList>
    </citation>
    <scope>NUCLEOTIDE SEQUENCE [LARGE SCALE GENOMIC DNA]</scope>
    <source>
        <strain evidence="4">NIES-44</strain>
    </source>
</reference>
<dbReference type="NCBIfam" id="TIGR04362">
    <property type="entry name" value="choice_anch_C"/>
    <property type="match status" value="1"/>
</dbReference>
<evidence type="ECO:0000313" key="3">
    <source>
        <dbReference type="EMBL" id="GAL95669.1"/>
    </source>
</evidence>
<evidence type="ECO:0008006" key="5">
    <source>
        <dbReference type="Google" id="ProtNLM"/>
    </source>
</evidence>
<dbReference type="AlphaFoldDB" id="A0A0A1W1F1"/>
<dbReference type="Gene3D" id="2.60.120.260">
    <property type="entry name" value="Galactose-binding domain-like"/>
    <property type="match status" value="1"/>
</dbReference>
<feature type="domain" description="Ice-binding protein C-terminal" evidence="2">
    <location>
        <begin position="228"/>
        <end position="249"/>
    </location>
</feature>
<accession>A0A0A1W1F1</accession>
<comment type="caution">
    <text evidence="3">The sequence shown here is derived from an EMBL/GenBank/DDBJ whole genome shotgun (WGS) entry which is preliminary data.</text>
</comment>
<feature type="domain" description="DUF642" evidence="1">
    <location>
        <begin position="49"/>
        <end position="217"/>
    </location>
</feature>
<organism evidence="3 4">
    <name type="scientific">Microcystis aeruginosa NIES-44</name>
    <dbReference type="NCBI Taxonomy" id="449439"/>
    <lineage>
        <taxon>Bacteria</taxon>
        <taxon>Bacillati</taxon>
        <taxon>Cyanobacteriota</taxon>
        <taxon>Cyanophyceae</taxon>
        <taxon>Oscillatoriophycideae</taxon>
        <taxon>Chroococcales</taxon>
        <taxon>Microcystaceae</taxon>
        <taxon>Microcystis</taxon>
    </lineage>
</organism>
<sequence length="254" mass="25945">MNLLIMTQKLAKLTNLGGLAKHGLLKLSIASSVFAVGALIVTPVQAVNLITNGSFENGVPIPPGNLTTTPIGGFLSLSGGDTTSITGWTVGGNSTPAVDYISTLWDAADGVRSIDLNGAGPGSISQVITTVIGETYQVTFDLAGNYTDLSVNPKVLRVSTDPGTFADFDFDASGKSANNMGWVQKSWSFVATSTSTTIQFAGINLTGAGPALDNVSVMLSSTPPTPTSIPEPSSILGLLSLGVLGIGSALKRQS</sequence>
<evidence type="ECO:0000259" key="1">
    <source>
        <dbReference type="Pfam" id="PF04862"/>
    </source>
</evidence>
<dbReference type="InterPro" id="IPR008979">
    <property type="entry name" value="Galactose-bd-like_sf"/>
</dbReference>
<dbReference type="InterPro" id="IPR006946">
    <property type="entry name" value="DGR2-like_dom"/>
</dbReference>
<proteinExistence type="predicted"/>
<protein>
    <recommendedName>
        <fullName evidence="5">DUF642 domain-containing protein</fullName>
    </recommendedName>
</protein>
<evidence type="ECO:0000313" key="4">
    <source>
        <dbReference type="Proteomes" id="UP000030321"/>
    </source>
</evidence>
<dbReference type="Proteomes" id="UP000030321">
    <property type="component" value="Unassembled WGS sequence"/>
</dbReference>
<dbReference type="InterPro" id="IPR013424">
    <property type="entry name" value="Ice-binding_C"/>
</dbReference>